<reference evidence="3 4" key="1">
    <citation type="submission" date="2023-07" db="EMBL/GenBank/DDBJ databases">
        <title>Genomic Encyclopedia of Type Strains, Phase IV (KMG-IV): sequencing the most valuable type-strain genomes for metagenomic binning, comparative biology and taxonomic classification.</title>
        <authorList>
            <person name="Goeker M."/>
        </authorList>
    </citation>
    <scope>NUCLEOTIDE SEQUENCE [LARGE SCALE GENOMIC DNA]</scope>
    <source>
        <strain evidence="3 4">DSM 4006</strain>
    </source>
</reference>
<dbReference type="Pfam" id="PF13279">
    <property type="entry name" value="4HBT_2"/>
    <property type="match status" value="1"/>
</dbReference>
<dbReference type="CDD" id="cd00586">
    <property type="entry name" value="4HBT"/>
    <property type="match status" value="1"/>
</dbReference>
<protein>
    <submittedName>
        <fullName evidence="3">Acyl-CoA thioester hydrolase</fullName>
        <ecNumber evidence="3">3.1.2.-</ecNumber>
    </submittedName>
</protein>
<organism evidence="3 4">
    <name type="scientific">Alicyclobacillus cycloheptanicus</name>
    <dbReference type="NCBI Taxonomy" id="1457"/>
    <lineage>
        <taxon>Bacteria</taxon>
        <taxon>Bacillati</taxon>
        <taxon>Bacillota</taxon>
        <taxon>Bacilli</taxon>
        <taxon>Bacillales</taxon>
        <taxon>Alicyclobacillaceae</taxon>
        <taxon>Alicyclobacillus</taxon>
    </lineage>
</organism>
<dbReference type="Gene3D" id="3.10.129.10">
    <property type="entry name" value="Hotdog Thioesterase"/>
    <property type="match status" value="1"/>
</dbReference>
<dbReference type="PANTHER" id="PTHR31793">
    <property type="entry name" value="4-HYDROXYBENZOYL-COA THIOESTERASE FAMILY MEMBER"/>
    <property type="match status" value="1"/>
</dbReference>
<dbReference type="SUPFAM" id="SSF54637">
    <property type="entry name" value="Thioesterase/thiol ester dehydrase-isomerase"/>
    <property type="match status" value="1"/>
</dbReference>
<dbReference type="InterPro" id="IPR006684">
    <property type="entry name" value="YbgC/YbaW"/>
</dbReference>
<gene>
    <name evidence="3" type="ORF">J2S03_000628</name>
</gene>
<keyword evidence="2 3" id="KW-0378">Hydrolase</keyword>
<evidence type="ECO:0000256" key="2">
    <source>
        <dbReference type="ARBA" id="ARBA00022801"/>
    </source>
</evidence>
<dbReference type="InterPro" id="IPR029069">
    <property type="entry name" value="HotDog_dom_sf"/>
</dbReference>
<dbReference type="PANTHER" id="PTHR31793:SF27">
    <property type="entry name" value="NOVEL THIOESTERASE SUPERFAMILY DOMAIN AND SAPOSIN A-TYPE DOMAIN CONTAINING PROTEIN (0610012H03RIK)"/>
    <property type="match status" value="1"/>
</dbReference>
<dbReference type="PIRSF" id="PIRSF003230">
    <property type="entry name" value="YbgC"/>
    <property type="match status" value="1"/>
</dbReference>
<dbReference type="InterPro" id="IPR050563">
    <property type="entry name" value="4-hydroxybenzoyl-CoA_TE"/>
</dbReference>
<evidence type="ECO:0000313" key="3">
    <source>
        <dbReference type="EMBL" id="MDQ0188816.1"/>
    </source>
</evidence>
<dbReference type="Proteomes" id="UP001232973">
    <property type="component" value="Unassembled WGS sequence"/>
</dbReference>
<dbReference type="EMBL" id="JAUSTP010000002">
    <property type="protein sequence ID" value="MDQ0188816.1"/>
    <property type="molecule type" value="Genomic_DNA"/>
</dbReference>
<evidence type="ECO:0000313" key="4">
    <source>
        <dbReference type="Proteomes" id="UP001232973"/>
    </source>
</evidence>
<comment type="caution">
    <text evidence="3">The sequence shown here is derived from an EMBL/GenBank/DDBJ whole genome shotgun (WGS) entry which is preliminary data.</text>
</comment>
<sequence length="146" mass="17034">MPEMSVTELEVRWGECDPAGIVYHPAYLDWFSVARMHYLRENGISYMETFHDNGIVLVVLEARCRYRKTVRAEDVIRVEARMAERTRTRIKMVYRVYDQDGNLCGEGETHHAYVDEQNRAVNVAKRAPELWALLQQLPVEKDTSSD</sequence>
<dbReference type="EC" id="3.1.2.-" evidence="3"/>
<accession>A0ABT9XEU4</accession>
<name>A0ABT9XEU4_9BACL</name>
<keyword evidence="4" id="KW-1185">Reference proteome</keyword>
<dbReference type="NCBIfam" id="TIGR00051">
    <property type="entry name" value="YbgC/FadM family acyl-CoA thioesterase"/>
    <property type="match status" value="1"/>
</dbReference>
<evidence type="ECO:0000256" key="1">
    <source>
        <dbReference type="ARBA" id="ARBA00005953"/>
    </source>
</evidence>
<comment type="similarity">
    <text evidence="1">Belongs to the 4-hydroxybenzoyl-CoA thioesterase family.</text>
</comment>
<proteinExistence type="inferred from homology"/>
<dbReference type="RefSeq" id="WP_274455211.1">
    <property type="nucleotide sequence ID" value="NZ_CP067097.1"/>
</dbReference>
<dbReference type="GO" id="GO:0016787">
    <property type="term" value="F:hydrolase activity"/>
    <property type="evidence" value="ECO:0007669"/>
    <property type="project" value="UniProtKB-KW"/>
</dbReference>